<feature type="domain" description="SHOCT" evidence="2">
    <location>
        <begin position="268"/>
        <end position="293"/>
    </location>
</feature>
<organism evidence="3 4">
    <name type="scientific">Candidatus Borkfalkia excrementavium</name>
    <dbReference type="NCBI Taxonomy" id="2838505"/>
    <lineage>
        <taxon>Bacteria</taxon>
        <taxon>Bacillati</taxon>
        <taxon>Bacillota</taxon>
        <taxon>Clostridia</taxon>
        <taxon>Christensenellales</taxon>
        <taxon>Christensenellaceae</taxon>
        <taxon>Candidatus Borkfalkia</taxon>
    </lineage>
</organism>
<feature type="transmembrane region" description="Helical" evidence="1">
    <location>
        <begin position="139"/>
        <end position="161"/>
    </location>
</feature>
<name>A0A9D1Z7W2_9FIRM</name>
<dbReference type="AlphaFoldDB" id="A0A9D1Z7W2"/>
<keyword evidence="1" id="KW-0812">Transmembrane</keyword>
<dbReference type="Pfam" id="PF09851">
    <property type="entry name" value="SHOCT"/>
    <property type="match status" value="1"/>
</dbReference>
<dbReference type="Proteomes" id="UP000824135">
    <property type="component" value="Unassembled WGS sequence"/>
</dbReference>
<evidence type="ECO:0000259" key="2">
    <source>
        <dbReference type="Pfam" id="PF09851"/>
    </source>
</evidence>
<reference evidence="3" key="1">
    <citation type="journal article" date="2021" name="PeerJ">
        <title>Extensive microbial diversity within the chicken gut microbiome revealed by metagenomics and culture.</title>
        <authorList>
            <person name="Gilroy R."/>
            <person name="Ravi A."/>
            <person name="Getino M."/>
            <person name="Pursley I."/>
            <person name="Horton D.L."/>
            <person name="Alikhan N.F."/>
            <person name="Baker D."/>
            <person name="Gharbi K."/>
            <person name="Hall N."/>
            <person name="Watson M."/>
            <person name="Adriaenssens E.M."/>
            <person name="Foster-Nyarko E."/>
            <person name="Jarju S."/>
            <person name="Secka A."/>
            <person name="Antonio M."/>
            <person name="Oren A."/>
            <person name="Chaudhuri R.R."/>
            <person name="La Ragione R."/>
            <person name="Hildebrand F."/>
            <person name="Pallen M.J."/>
        </authorList>
    </citation>
    <scope>NUCLEOTIDE SEQUENCE</scope>
    <source>
        <strain evidence="3">CHK199-9574</strain>
    </source>
</reference>
<sequence length="295" mass="31933">MKVSIRSIVCGCLAVFVGLAAILGLTANFIKLGVAESGFDFFSFKSDVFRDWSEKEGNWSIEYRYAWFAYLVGAFSILQCVLGAAAIIFGGLSIGMLQCRKSATAFSIAACAATLVYMVFGFIGLAFCNEMELIGAKTTAFIPFIFTLICLIGYLICLHLVPEKYLGNNAARAGAVPYPAAPSMQPPRAASSMQPVKDPAVFMRPPQSSRQNPAFVNHAPVPPVPPAYSAGPSPVYPGTPVPPPVQRSAYAAQKPAEKMSEERRLDLIERYAQLLKDGVITQEDFDAKKKQLLGL</sequence>
<keyword evidence="1" id="KW-1133">Transmembrane helix</keyword>
<dbReference type="EMBL" id="DXCO01000016">
    <property type="protein sequence ID" value="HIY77800.1"/>
    <property type="molecule type" value="Genomic_DNA"/>
</dbReference>
<keyword evidence="1" id="KW-0472">Membrane</keyword>
<accession>A0A9D1Z7W2</accession>
<dbReference type="InterPro" id="IPR018649">
    <property type="entry name" value="SHOCT"/>
</dbReference>
<evidence type="ECO:0000313" key="3">
    <source>
        <dbReference type="EMBL" id="HIY77800.1"/>
    </source>
</evidence>
<feature type="transmembrane region" description="Helical" evidence="1">
    <location>
        <begin position="104"/>
        <end position="127"/>
    </location>
</feature>
<protein>
    <submittedName>
        <fullName evidence="3">SHOCT domain-containing protein</fullName>
    </submittedName>
</protein>
<evidence type="ECO:0000256" key="1">
    <source>
        <dbReference type="SAM" id="Phobius"/>
    </source>
</evidence>
<gene>
    <name evidence="3" type="ORF">H9728_02030</name>
</gene>
<proteinExistence type="predicted"/>
<reference evidence="3" key="2">
    <citation type="submission" date="2021-04" db="EMBL/GenBank/DDBJ databases">
        <authorList>
            <person name="Gilroy R."/>
        </authorList>
    </citation>
    <scope>NUCLEOTIDE SEQUENCE</scope>
    <source>
        <strain evidence="3">CHK199-9574</strain>
    </source>
</reference>
<evidence type="ECO:0000313" key="4">
    <source>
        <dbReference type="Proteomes" id="UP000824135"/>
    </source>
</evidence>
<comment type="caution">
    <text evidence="3">The sequence shown here is derived from an EMBL/GenBank/DDBJ whole genome shotgun (WGS) entry which is preliminary data.</text>
</comment>
<feature type="transmembrane region" description="Helical" evidence="1">
    <location>
        <begin position="67"/>
        <end position="92"/>
    </location>
</feature>